<dbReference type="PANTHER" id="PTHR31384">
    <property type="entry name" value="AUXIN RESPONSE FACTOR 4-RELATED"/>
    <property type="match status" value="1"/>
</dbReference>
<dbReference type="InterPro" id="IPR003340">
    <property type="entry name" value="B3_DNA-bd"/>
</dbReference>
<dbReference type="Pfam" id="PF06507">
    <property type="entry name" value="ARF_AD"/>
    <property type="match status" value="1"/>
</dbReference>
<keyword evidence="3 8" id="KW-0805">Transcription regulation</keyword>
<dbReference type="GO" id="GO:0009734">
    <property type="term" value="P:auxin-activated signaling pathway"/>
    <property type="evidence" value="ECO:0007669"/>
    <property type="project" value="UniProtKB-KW"/>
</dbReference>
<comment type="subunit">
    <text evidence="8">Homodimers and heterodimers.</text>
</comment>
<comment type="similarity">
    <text evidence="2 8">Belongs to the ARF family.</text>
</comment>
<evidence type="ECO:0000313" key="11">
    <source>
        <dbReference type="Proteomes" id="UP000504609"/>
    </source>
</evidence>
<feature type="region of interest" description="Disordered" evidence="9">
    <location>
        <begin position="362"/>
        <end position="383"/>
    </location>
</feature>
<evidence type="ECO:0000256" key="3">
    <source>
        <dbReference type="ARBA" id="ARBA00023015"/>
    </source>
</evidence>
<gene>
    <name evidence="12" type="primary">LOC111462864</name>
</gene>
<dbReference type="Proteomes" id="UP000504609">
    <property type="component" value="Unplaced"/>
</dbReference>
<dbReference type="GO" id="GO:0006355">
    <property type="term" value="P:regulation of DNA-templated transcription"/>
    <property type="evidence" value="ECO:0007669"/>
    <property type="project" value="InterPro"/>
</dbReference>
<dbReference type="RefSeq" id="XP_022962416.1">
    <property type="nucleotide sequence ID" value="XM_023106648.1"/>
</dbReference>
<evidence type="ECO:0000256" key="1">
    <source>
        <dbReference type="ARBA" id="ARBA00004123"/>
    </source>
</evidence>
<dbReference type="FunFam" id="2.40.330.10:FF:000001">
    <property type="entry name" value="Auxin response factor"/>
    <property type="match status" value="1"/>
</dbReference>
<dbReference type="SMART" id="SM01019">
    <property type="entry name" value="B3"/>
    <property type="match status" value="1"/>
</dbReference>
<accession>A0A6J1HD25</accession>
<dbReference type="GO" id="GO:0003677">
    <property type="term" value="F:DNA binding"/>
    <property type="evidence" value="ECO:0007669"/>
    <property type="project" value="UniProtKB-KW"/>
</dbReference>
<comment type="function">
    <text evidence="8">Auxin response factors (ARFs) are transcriptional factors that bind specifically to the DNA sequence 5'-TGTCTC-3' found in the auxin-responsive promoter elements (AuxREs).</text>
</comment>
<feature type="compositionally biased region" description="Basic and acidic residues" evidence="9">
    <location>
        <begin position="214"/>
        <end position="228"/>
    </location>
</feature>
<dbReference type="Gene3D" id="2.30.30.1040">
    <property type="match status" value="1"/>
</dbReference>
<feature type="domain" description="TF-B3" evidence="10">
    <location>
        <begin position="101"/>
        <end position="203"/>
    </location>
</feature>
<dbReference type="InterPro" id="IPR015300">
    <property type="entry name" value="DNA-bd_pseudobarrel_sf"/>
</dbReference>
<feature type="region of interest" description="Disordered" evidence="9">
    <location>
        <begin position="506"/>
        <end position="525"/>
    </location>
</feature>
<evidence type="ECO:0000256" key="7">
    <source>
        <dbReference type="ARBA" id="ARBA00023294"/>
    </source>
</evidence>
<keyword evidence="4 8" id="KW-0238">DNA-binding</keyword>
<evidence type="ECO:0000256" key="8">
    <source>
        <dbReference type="RuleBase" id="RU004561"/>
    </source>
</evidence>
<dbReference type="InterPro" id="IPR010525">
    <property type="entry name" value="ARF_dom"/>
</dbReference>
<dbReference type="Gene3D" id="2.40.330.10">
    <property type="entry name" value="DNA-binding pseudobarrel domain"/>
    <property type="match status" value="1"/>
</dbReference>
<evidence type="ECO:0000259" key="10">
    <source>
        <dbReference type="PROSITE" id="PS50863"/>
    </source>
</evidence>
<keyword evidence="5 8" id="KW-0804">Transcription</keyword>
<keyword evidence="7 8" id="KW-0927">Auxin signaling pathway</keyword>
<evidence type="ECO:0000313" key="12">
    <source>
        <dbReference type="RefSeq" id="XP_022962416.1"/>
    </source>
</evidence>
<protein>
    <recommendedName>
        <fullName evidence="8">Auxin response factor</fullName>
    </recommendedName>
</protein>
<reference evidence="12" key="1">
    <citation type="submission" date="2025-08" db="UniProtKB">
        <authorList>
            <consortium name="RefSeq"/>
        </authorList>
    </citation>
    <scope>IDENTIFICATION</scope>
    <source>
        <tissue evidence="12">Young leaves</tissue>
    </source>
</reference>
<dbReference type="GO" id="GO:0005634">
    <property type="term" value="C:nucleus"/>
    <property type="evidence" value="ECO:0007669"/>
    <property type="project" value="UniProtKB-SubCell"/>
</dbReference>
<keyword evidence="11" id="KW-1185">Reference proteome</keyword>
<evidence type="ECO:0000256" key="5">
    <source>
        <dbReference type="ARBA" id="ARBA00023163"/>
    </source>
</evidence>
<dbReference type="InterPro" id="IPR044835">
    <property type="entry name" value="ARF_plant"/>
</dbReference>
<comment type="subcellular location">
    <subcellularLocation>
        <location evidence="1 8">Nucleus</location>
    </subcellularLocation>
</comment>
<dbReference type="PROSITE" id="PS50863">
    <property type="entry name" value="B3"/>
    <property type="match status" value="1"/>
</dbReference>
<dbReference type="Pfam" id="PF02362">
    <property type="entry name" value="B3"/>
    <property type="match status" value="1"/>
</dbReference>
<feature type="region of interest" description="Disordered" evidence="9">
    <location>
        <begin position="208"/>
        <end position="232"/>
    </location>
</feature>
<evidence type="ECO:0000256" key="4">
    <source>
        <dbReference type="ARBA" id="ARBA00023125"/>
    </source>
</evidence>
<keyword evidence="6 8" id="KW-0539">Nucleus</keyword>
<dbReference type="SUPFAM" id="SSF101936">
    <property type="entry name" value="DNA-binding pseudobarrel domain"/>
    <property type="match status" value="1"/>
</dbReference>
<dbReference type="AlphaFoldDB" id="A0A6J1HD25"/>
<evidence type="ECO:0000256" key="9">
    <source>
        <dbReference type="SAM" id="MobiDB-lite"/>
    </source>
</evidence>
<dbReference type="GeneID" id="111462864"/>
<sequence length="525" mass="57607">MDPKLWRAFAGDLAHLHTVGSEVYYFVQGHVEQATYAPKLSPAVLSNPVSKCLVTGVGLDADALTDEVLIKINLHPIRPGEGRSEVVSRLGCSEVNVISKFAKVLTSSDANNGGGFSVPRYCAVSIFPPLNFQADPPVQTLAITDVHGVVWKFRHIYRGTPRRHLLTTGWSKFVNHKKLIAGDSVVFAKNSRGEMFVGIRRARSNRPFTGSECSRVEENPSGDGDPRNFSRRTIGRVPPEVVATAAELAAQFKPFEVVFYPRTGLSQFVVPVEIVNNSMKYQWYPGIRVKLPTETEDTLRTQWHQGTIISVSIPEHDPWKGSPWRLLEITWEETDAPPNGKYVCPWEVELAGPAPPIQPSLHIAKRPRGHSKSGQLNGEAEPFSPMMRVGDSSMEQFNQALLSFNSFPAGMQGARQNFLCESGLFDNPYKETTNAEPTTQMVSQMVSQVVSTDLHIGSAQSDTLSPDSQASVLSFATESADNQLSNSTEAGVTSFQLFGQIIHLNPPAENGANTDDVDMTSNQSD</sequence>
<dbReference type="CDD" id="cd10017">
    <property type="entry name" value="B3_DNA"/>
    <property type="match status" value="1"/>
</dbReference>
<organism evidence="11 12">
    <name type="scientific">Cucurbita moschata</name>
    <name type="common">Winter crookneck squash</name>
    <name type="synonym">Cucurbita pepo var. moschata</name>
    <dbReference type="NCBI Taxonomy" id="3662"/>
    <lineage>
        <taxon>Eukaryota</taxon>
        <taxon>Viridiplantae</taxon>
        <taxon>Streptophyta</taxon>
        <taxon>Embryophyta</taxon>
        <taxon>Tracheophyta</taxon>
        <taxon>Spermatophyta</taxon>
        <taxon>Magnoliopsida</taxon>
        <taxon>eudicotyledons</taxon>
        <taxon>Gunneridae</taxon>
        <taxon>Pentapetalae</taxon>
        <taxon>rosids</taxon>
        <taxon>fabids</taxon>
        <taxon>Cucurbitales</taxon>
        <taxon>Cucurbitaceae</taxon>
        <taxon>Cucurbiteae</taxon>
        <taxon>Cucurbita</taxon>
    </lineage>
</organism>
<proteinExistence type="inferred from homology"/>
<evidence type="ECO:0000256" key="2">
    <source>
        <dbReference type="ARBA" id="ARBA00007853"/>
    </source>
</evidence>
<name>A0A6J1HD25_CUCMO</name>
<dbReference type="KEGG" id="cmos:111462864"/>
<dbReference type="PANTHER" id="PTHR31384:SF94">
    <property type="entry name" value="AUXIN RESPONSE FACTOR 17"/>
    <property type="match status" value="1"/>
</dbReference>
<dbReference type="SMR" id="A0A6J1HD25"/>
<evidence type="ECO:0000256" key="6">
    <source>
        <dbReference type="ARBA" id="ARBA00023242"/>
    </source>
</evidence>